<dbReference type="RefSeq" id="WP_147181907.1">
    <property type="nucleotide sequence ID" value="NZ_BJZP01000029.1"/>
</dbReference>
<name>A0A512HNM5_9HYPH</name>
<evidence type="ECO:0000259" key="6">
    <source>
        <dbReference type="Pfam" id="PF13515"/>
    </source>
</evidence>
<dbReference type="EMBL" id="BJZP01000029">
    <property type="protein sequence ID" value="GEO87044.1"/>
    <property type="molecule type" value="Genomic_DNA"/>
</dbReference>
<dbReference type="OrthoDB" id="7838578at2"/>
<accession>A0A512HNM5</accession>
<feature type="transmembrane region" description="Helical" evidence="5">
    <location>
        <begin position="143"/>
        <end position="161"/>
    </location>
</feature>
<keyword evidence="3 5" id="KW-1133">Transmembrane helix</keyword>
<gene>
    <name evidence="7" type="ORF">RNA01_39760</name>
</gene>
<feature type="domain" description="Integral membrane bound transporter" evidence="6">
    <location>
        <begin position="192"/>
        <end position="321"/>
    </location>
</feature>
<feature type="transmembrane region" description="Helical" evidence="5">
    <location>
        <begin position="234"/>
        <end position="267"/>
    </location>
</feature>
<dbReference type="Proteomes" id="UP000321717">
    <property type="component" value="Unassembled WGS sequence"/>
</dbReference>
<keyword evidence="8" id="KW-1185">Reference proteome</keyword>
<feature type="transmembrane region" description="Helical" evidence="5">
    <location>
        <begin position="85"/>
        <end position="104"/>
    </location>
</feature>
<feature type="transmembrane region" description="Helical" evidence="5">
    <location>
        <begin position="309"/>
        <end position="330"/>
    </location>
</feature>
<evidence type="ECO:0000256" key="1">
    <source>
        <dbReference type="ARBA" id="ARBA00004141"/>
    </source>
</evidence>
<proteinExistence type="predicted"/>
<feature type="transmembrane region" description="Helical" evidence="5">
    <location>
        <begin position="279"/>
        <end position="297"/>
    </location>
</feature>
<evidence type="ECO:0000256" key="5">
    <source>
        <dbReference type="SAM" id="Phobius"/>
    </source>
</evidence>
<dbReference type="Pfam" id="PF13515">
    <property type="entry name" value="FUSC_2"/>
    <property type="match status" value="1"/>
</dbReference>
<organism evidence="7 8">
    <name type="scientific">Ciceribacter naphthalenivorans</name>
    <dbReference type="NCBI Taxonomy" id="1118451"/>
    <lineage>
        <taxon>Bacteria</taxon>
        <taxon>Pseudomonadati</taxon>
        <taxon>Pseudomonadota</taxon>
        <taxon>Alphaproteobacteria</taxon>
        <taxon>Hyphomicrobiales</taxon>
        <taxon>Rhizobiaceae</taxon>
        <taxon>Ciceribacter</taxon>
    </lineage>
</organism>
<comment type="caution">
    <text evidence="7">The sequence shown here is derived from an EMBL/GenBank/DDBJ whole genome shotgun (WGS) entry which is preliminary data.</text>
</comment>
<feature type="transmembrane region" description="Helical" evidence="5">
    <location>
        <begin position="111"/>
        <end position="131"/>
    </location>
</feature>
<evidence type="ECO:0000313" key="8">
    <source>
        <dbReference type="Proteomes" id="UP000321717"/>
    </source>
</evidence>
<evidence type="ECO:0000256" key="2">
    <source>
        <dbReference type="ARBA" id="ARBA00022692"/>
    </source>
</evidence>
<keyword evidence="2 5" id="KW-0812">Transmembrane</keyword>
<keyword evidence="4 5" id="KW-0472">Membrane</keyword>
<dbReference type="GO" id="GO:0016020">
    <property type="term" value="C:membrane"/>
    <property type="evidence" value="ECO:0007669"/>
    <property type="project" value="UniProtKB-SubCell"/>
</dbReference>
<protein>
    <recommendedName>
        <fullName evidence="6">Integral membrane bound transporter domain-containing protein</fullName>
    </recommendedName>
</protein>
<evidence type="ECO:0000256" key="4">
    <source>
        <dbReference type="ARBA" id="ARBA00023136"/>
    </source>
</evidence>
<sequence length="345" mass="36866">MYVAPRPSRRDDPNFPVRMALLAAISVGLIPFVMPSMPPLMAALPVGLMAGMRKAFDPKKAIGGPVALIGIIWIMSFVLPMFIPWPAAFVLVIASLYFLAFCIIQRTGNPIGMLILISVSLVSIMGMNSTASLEALRDTFTEAGIVALIAIPVLYLVLPPATGEEMIEEYTPADGHHLRSAGIRATVLLGLSFWLYSFLDMSNMMMAIAAIFVLCFPTREKLFAEAKERVMATLFGAVAAGTALFILTITAQFVVVVGLVFLVAIYFASKMMSGRHPPMVYQFSLSVSLSLIVGALTTQEPSYAALTRVVLTFGGTIVAALLTATLESLLNAQSPDRPGGSAIAG</sequence>
<reference evidence="7 8" key="1">
    <citation type="submission" date="2019-07" db="EMBL/GenBank/DDBJ databases">
        <title>Whole genome shotgun sequence of Rhizobium naphthalenivorans NBRC 107585.</title>
        <authorList>
            <person name="Hosoyama A."/>
            <person name="Uohara A."/>
            <person name="Ohji S."/>
            <person name="Ichikawa N."/>
        </authorList>
    </citation>
    <scope>NUCLEOTIDE SEQUENCE [LARGE SCALE GENOMIC DNA]</scope>
    <source>
        <strain evidence="7 8">NBRC 107585</strain>
    </source>
</reference>
<dbReference type="AlphaFoldDB" id="A0A512HNM5"/>
<evidence type="ECO:0000256" key="3">
    <source>
        <dbReference type="ARBA" id="ARBA00022989"/>
    </source>
</evidence>
<feature type="transmembrane region" description="Helical" evidence="5">
    <location>
        <begin position="61"/>
        <end position="79"/>
    </location>
</feature>
<dbReference type="InterPro" id="IPR049453">
    <property type="entry name" value="Memb_transporter_dom"/>
</dbReference>
<comment type="subcellular location">
    <subcellularLocation>
        <location evidence="1">Membrane</location>
        <topology evidence="1">Multi-pass membrane protein</topology>
    </subcellularLocation>
</comment>
<feature type="transmembrane region" description="Helical" evidence="5">
    <location>
        <begin position="20"/>
        <end position="49"/>
    </location>
</feature>
<evidence type="ECO:0000313" key="7">
    <source>
        <dbReference type="EMBL" id="GEO87044.1"/>
    </source>
</evidence>